<feature type="domain" description="Peptidoglycan recognition protein family" evidence="4">
    <location>
        <begin position="271"/>
        <end position="421"/>
    </location>
</feature>
<dbReference type="Gene3D" id="2.60.40.10">
    <property type="entry name" value="Immunoglobulins"/>
    <property type="match status" value="1"/>
</dbReference>
<gene>
    <name evidence="5" type="ORF">J4032_04620</name>
</gene>
<evidence type="ECO:0000313" key="6">
    <source>
        <dbReference type="Proteomes" id="UP000828924"/>
    </source>
</evidence>
<name>A0ABY3WHF9_9ACTN</name>
<feature type="compositionally biased region" description="Pro residues" evidence="2">
    <location>
        <begin position="261"/>
        <end position="272"/>
    </location>
</feature>
<evidence type="ECO:0000313" key="5">
    <source>
        <dbReference type="EMBL" id="UNM10899.1"/>
    </source>
</evidence>
<dbReference type="InterPro" id="IPR013783">
    <property type="entry name" value="Ig-like_fold"/>
</dbReference>
<feature type="domain" description="N-acetylmuramoyl-L-alanine amidase" evidence="3">
    <location>
        <begin position="286"/>
        <end position="454"/>
    </location>
</feature>
<feature type="region of interest" description="Disordered" evidence="2">
    <location>
        <begin position="29"/>
        <end position="62"/>
    </location>
</feature>
<dbReference type="InterPro" id="IPR006619">
    <property type="entry name" value="PGRP_domain_met/bac"/>
</dbReference>
<dbReference type="InterPro" id="IPR002502">
    <property type="entry name" value="Amidase_domain"/>
</dbReference>
<dbReference type="PANTHER" id="PTHR11022">
    <property type="entry name" value="PEPTIDOGLYCAN RECOGNITION PROTEIN"/>
    <property type="match status" value="1"/>
</dbReference>
<feature type="region of interest" description="Disordered" evidence="2">
    <location>
        <begin position="191"/>
        <end position="293"/>
    </location>
</feature>
<dbReference type="SMART" id="SM00644">
    <property type="entry name" value="Ami_2"/>
    <property type="match status" value="1"/>
</dbReference>
<dbReference type="CDD" id="cd06583">
    <property type="entry name" value="PGRP"/>
    <property type="match status" value="1"/>
</dbReference>
<feature type="compositionally biased region" description="Low complexity" evidence="2">
    <location>
        <begin position="191"/>
        <end position="260"/>
    </location>
</feature>
<proteinExistence type="inferred from homology"/>
<organism evidence="5 6">
    <name type="scientific">Streptomyces formicae</name>
    <dbReference type="NCBI Taxonomy" id="1616117"/>
    <lineage>
        <taxon>Bacteria</taxon>
        <taxon>Bacillati</taxon>
        <taxon>Actinomycetota</taxon>
        <taxon>Actinomycetes</taxon>
        <taxon>Kitasatosporales</taxon>
        <taxon>Streptomycetaceae</taxon>
        <taxon>Streptomyces</taxon>
    </lineage>
</organism>
<dbReference type="SUPFAM" id="SSF55846">
    <property type="entry name" value="N-acetylmuramoyl-L-alanine amidase-like"/>
    <property type="match status" value="1"/>
</dbReference>
<evidence type="ECO:0000259" key="3">
    <source>
        <dbReference type="SMART" id="SM00644"/>
    </source>
</evidence>
<dbReference type="Gene3D" id="2.60.120.260">
    <property type="entry name" value="Galactose-binding domain-like"/>
    <property type="match status" value="1"/>
</dbReference>
<dbReference type="PANTHER" id="PTHR11022:SF41">
    <property type="entry name" value="PEPTIDOGLYCAN-RECOGNITION PROTEIN LC-RELATED"/>
    <property type="match status" value="1"/>
</dbReference>
<evidence type="ECO:0000256" key="1">
    <source>
        <dbReference type="ARBA" id="ARBA00007553"/>
    </source>
</evidence>
<keyword evidence="6" id="KW-1185">Reference proteome</keyword>
<dbReference type="Pfam" id="PF01510">
    <property type="entry name" value="Amidase_2"/>
    <property type="match status" value="1"/>
</dbReference>
<dbReference type="Proteomes" id="UP000828924">
    <property type="component" value="Chromosome"/>
</dbReference>
<protein>
    <submittedName>
        <fullName evidence="5">Peptidoglycan recognition protein</fullName>
    </submittedName>
</protein>
<accession>A0ABY3WHF9</accession>
<comment type="similarity">
    <text evidence="1">Belongs to the N-acetylmuramoyl-L-alanine amidase 2 family.</text>
</comment>
<evidence type="ECO:0000259" key="4">
    <source>
        <dbReference type="SMART" id="SM00701"/>
    </source>
</evidence>
<dbReference type="SMART" id="SM00701">
    <property type="entry name" value="PGRP"/>
    <property type="match status" value="1"/>
</dbReference>
<sequence>MRSHRIWVTAATVVAGLTGVLLFQGVTGQPSADAGPDAKSGPVKADSRTSALKMDTDGRGASLARRDTEPFSMLGVTWTDPAARVTGTVEARTRAAGSGKWSNWLKLDGDSGLGESSAGRGGTEPAWVGPSDGVEVRVKAGGTTSSRLPAGLRLDMIDPGNGGAGSGSVSTAMEPAAVAAFAAFAAETLAPQTESASPAPDDTTSAPASPTPTATATATAEPTDVPSDPPSTSTSPPESTTPSETSSPSASASPTPTATVPTPPPSTAPRPPITSRAGWSADESISPETPEYLPGGKIKAVVVHHTAESNTYTCAEAPAVVRGVYTYHVKQLGWKDIGYNFLVDKCGTVYEGRKGGVDLPVLGAHAYGFNTETTGISVLGTYTDAAPTTAAMTSVARIAAWKLGQYGVSPTGTATLTAGAAGQNLAGQTWAQGAQRTLPAIHGHRDGYNTLCPGTAFYNQLGTIRSWASGPVTGLTVKSVTGGGVSGTTHYTKAGITVGWSASTPSALISKYELLVDGTVAATAAGSATSAKATLAAGTHKVAVRAVHQSGKTATSAAATVVAETTAPAFTTKPSLALRTGTVNTTAVPLTLSWKASDSAALKEVRLTAPVAKTYGPTVTSAAHTAKSGVATAWSMTAYDQAGNTAAASVSGTPVILQETSAVRSGTWTSRSSTSYLGGKSYSSTAKNASLTWTFTGRSAAWAVSRASTSGQAYVYVDGVKAATVDLRSSTTKYRDAIWTKTWSTSAKHTVRIVVVGTSGRPTVTTDGLVYLK</sequence>
<dbReference type="InterPro" id="IPR036505">
    <property type="entry name" value="Amidase/PGRP_sf"/>
</dbReference>
<reference evidence="5 6" key="1">
    <citation type="submission" date="2021-03" db="EMBL/GenBank/DDBJ databases">
        <title>Complete genome of Streptomyces formicae strain 1H-GS9 (DSM 100524).</title>
        <authorList>
            <person name="Atanasov K.E."/>
            <person name="Altabella T."/>
            <person name="Ferrer A."/>
        </authorList>
    </citation>
    <scope>NUCLEOTIDE SEQUENCE [LARGE SCALE GENOMIC DNA]</scope>
    <source>
        <strain evidence="5 6">1H-GS9</strain>
    </source>
</reference>
<dbReference type="Gene3D" id="3.40.80.10">
    <property type="entry name" value="Peptidoglycan recognition protein-like"/>
    <property type="match status" value="1"/>
</dbReference>
<dbReference type="InterPro" id="IPR015510">
    <property type="entry name" value="PGRP"/>
</dbReference>
<dbReference type="EMBL" id="CP071872">
    <property type="protein sequence ID" value="UNM10899.1"/>
    <property type="molecule type" value="Genomic_DNA"/>
</dbReference>
<dbReference type="RefSeq" id="WP_242329435.1">
    <property type="nucleotide sequence ID" value="NZ_CP071872.1"/>
</dbReference>
<evidence type="ECO:0000256" key="2">
    <source>
        <dbReference type="SAM" id="MobiDB-lite"/>
    </source>
</evidence>
<feature type="region of interest" description="Disordered" evidence="2">
    <location>
        <begin position="112"/>
        <end position="132"/>
    </location>
</feature>